<sequence>MPNTLQNGECCTPAGCMSIVDGITSSNDFQDAAECDVVKVLCNNEHCPTSGLMHRQCFDQWEASILHYLRSCGRARSWSERQRCQNLWTKKGYDLAFKACGCLCGRGHLRKDCEWQKKPLVEGAAAAAGENDQQQRNKRSGRKSATIIVKSPVQQQPIAAVNKPNSSAAQMMMNNQIRHRANSLSSTGSTTSSSGSSSPPEAVNSSSSSSANGVSSAPVFILSNNKNKRTTNDRERRGSGNSGLFVHRANFSSFNALPRHKLNSYHIKMEDEGSYGNDDIRCFILSNLATAKMSKTFCVVCQNAMQIYDRYPLIDGTFFLAPKQYSKACIPVTSEGRQQYLSAVCMSCLEGWTCTLRCRSCRTPWNGGSFILGTLYSYDVFAGTPCCPERLRCNQCNGLVVQPEQRFQNFSQYSRDLSCPHCASHDHHFVKPLPSVFQLFRSSGRDQHAIATPPTI</sequence>
<dbReference type="PANTHER" id="PTHR13425:SF3">
    <property type="entry name" value="HEADCASE PROTEIN HOMOLOG"/>
    <property type="match status" value="1"/>
</dbReference>
<dbReference type="EMBL" id="CAKKLH010000096">
    <property type="protein sequence ID" value="CAH0102874.1"/>
    <property type="molecule type" value="Genomic_DNA"/>
</dbReference>
<protein>
    <recommendedName>
        <fullName evidence="6">Headcase middle domain-containing protein</fullName>
    </recommendedName>
</protein>
<organism evidence="4 5">
    <name type="scientific">Daphnia galeata</name>
    <dbReference type="NCBI Taxonomy" id="27404"/>
    <lineage>
        <taxon>Eukaryota</taxon>
        <taxon>Metazoa</taxon>
        <taxon>Ecdysozoa</taxon>
        <taxon>Arthropoda</taxon>
        <taxon>Crustacea</taxon>
        <taxon>Branchiopoda</taxon>
        <taxon>Diplostraca</taxon>
        <taxon>Cladocera</taxon>
        <taxon>Anomopoda</taxon>
        <taxon>Daphniidae</taxon>
        <taxon>Daphnia</taxon>
    </lineage>
</organism>
<dbReference type="OrthoDB" id="10012848at2759"/>
<name>A0A8J2WIF9_9CRUS</name>
<reference evidence="4" key="1">
    <citation type="submission" date="2021-11" db="EMBL/GenBank/DDBJ databases">
        <authorList>
            <person name="Schell T."/>
        </authorList>
    </citation>
    <scope>NUCLEOTIDE SEQUENCE</scope>
    <source>
        <strain evidence="4">M5</strain>
    </source>
</reference>
<dbReference type="InterPro" id="IPR026066">
    <property type="entry name" value="Headcase"/>
</dbReference>
<evidence type="ECO:0000259" key="3">
    <source>
        <dbReference type="Pfam" id="PF16002"/>
    </source>
</evidence>
<feature type="compositionally biased region" description="Low complexity" evidence="1">
    <location>
        <begin position="182"/>
        <end position="219"/>
    </location>
</feature>
<evidence type="ECO:0000259" key="2">
    <source>
        <dbReference type="Pfam" id="PF15353"/>
    </source>
</evidence>
<evidence type="ECO:0000313" key="4">
    <source>
        <dbReference type="EMBL" id="CAH0102874.1"/>
    </source>
</evidence>
<comment type="caution">
    <text evidence="4">The sequence shown here is derived from an EMBL/GenBank/DDBJ whole genome shotgun (WGS) entry which is preliminary data.</text>
</comment>
<feature type="domain" description="Headcase N-terminal" evidence="2">
    <location>
        <begin position="9"/>
        <end position="115"/>
    </location>
</feature>
<accession>A0A8J2WIF9</accession>
<dbReference type="InterPro" id="IPR031947">
    <property type="entry name" value="Headcase_mid"/>
</dbReference>
<feature type="domain" description="Headcase middle" evidence="3">
    <location>
        <begin position="237"/>
        <end position="433"/>
    </location>
</feature>
<evidence type="ECO:0000256" key="1">
    <source>
        <dbReference type="SAM" id="MobiDB-lite"/>
    </source>
</evidence>
<dbReference type="Proteomes" id="UP000789390">
    <property type="component" value="Unassembled WGS sequence"/>
</dbReference>
<dbReference type="InterPro" id="IPR054537">
    <property type="entry name" value="HECA_N"/>
</dbReference>
<proteinExistence type="predicted"/>
<evidence type="ECO:0008006" key="6">
    <source>
        <dbReference type="Google" id="ProtNLM"/>
    </source>
</evidence>
<feature type="region of interest" description="Disordered" evidence="1">
    <location>
        <begin position="181"/>
        <end position="242"/>
    </location>
</feature>
<dbReference type="AlphaFoldDB" id="A0A8J2WIF9"/>
<gene>
    <name evidence="4" type="ORF">DGAL_LOCUS5398</name>
</gene>
<dbReference type="PANTHER" id="PTHR13425">
    <property type="entry name" value="HEADCASE PROTEIN"/>
    <property type="match status" value="1"/>
</dbReference>
<keyword evidence="5" id="KW-1185">Reference proteome</keyword>
<dbReference type="Pfam" id="PF15353">
    <property type="entry name" value="HECA_N"/>
    <property type="match status" value="1"/>
</dbReference>
<evidence type="ECO:0000313" key="5">
    <source>
        <dbReference type="Proteomes" id="UP000789390"/>
    </source>
</evidence>
<feature type="region of interest" description="Disordered" evidence="1">
    <location>
        <begin position="125"/>
        <end position="151"/>
    </location>
</feature>
<dbReference type="Pfam" id="PF16002">
    <property type="entry name" value="Headcase"/>
    <property type="match status" value="1"/>
</dbReference>